<reference evidence="1 2" key="1">
    <citation type="submission" date="2024-04" db="EMBL/GenBank/DDBJ databases">
        <title>Defined microbial consortia suppress multidrug-resistant proinflammatory Enterobacteriaceae via ecological control.</title>
        <authorList>
            <person name="Furuichi M."/>
            <person name="Kawaguchi T."/>
            <person name="Pust M."/>
            <person name="Yasuma K."/>
            <person name="Plichta D."/>
            <person name="Hasegawa N."/>
            <person name="Ohya T."/>
            <person name="Bhattarai S."/>
            <person name="Sasajima S."/>
            <person name="Aoto Y."/>
            <person name="Tuganbaev T."/>
            <person name="Yaginuma M."/>
            <person name="Ueda M."/>
            <person name="Okahashi N."/>
            <person name="Amafuji K."/>
            <person name="Kiridooshi Y."/>
            <person name="Sugita K."/>
            <person name="Strazar M."/>
            <person name="Skelly A."/>
            <person name="Suda W."/>
            <person name="Hattori M."/>
            <person name="Nakamoto N."/>
            <person name="Caballero S."/>
            <person name="Norman J."/>
            <person name="Olle B."/>
            <person name="Tanoue T."/>
            <person name="Arita M."/>
            <person name="Bucci V."/>
            <person name="Atarashi K."/>
            <person name="Xavier R."/>
            <person name="Honda K."/>
        </authorList>
    </citation>
    <scope>NUCLEOTIDE SEQUENCE [LARGE SCALE GENOMIC DNA]</scope>
    <source>
        <strain evidence="2">f13</strain>
    </source>
</reference>
<gene>
    <name evidence="1" type="ORF">F130042H8_34110</name>
</gene>
<protein>
    <submittedName>
        <fullName evidence="1">Uncharacterized protein</fullName>
    </submittedName>
</protein>
<name>A0ABQ0B275_9FIRM</name>
<comment type="caution">
    <text evidence="1">The sequence shown here is derived from an EMBL/GenBank/DDBJ whole genome shotgun (WGS) entry which is preliminary data.</text>
</comment>
<accession>A0ABQ0B275</accession>
<evidence type="ECO:0000313" key="2">
    <source>
        <dbReference type="Proteomes" id="UP001600894"/>
    </source>
</evidence>
<dbReference type="EMBL" id="BAABXL010000001">
    <property type="protein sequence ID" value="GAA6270351.1"/>
    <property type="molecule type" value="Genomic_DNA"/>
</dbReference>
<organism evidence="1 2">
    <name type="scientific">Enterocloster alcoholdehydrogenati</name>
    <dbReference type="NCBI Taxonomy" id="2547410"/>
    <lineage>
        <taxon>Bacteria</taxon>
        <taxon>Bacillati</taxon>
        <taxon>Bacillota</taxon>
        <taxon>Clostridia</taxon>
        <taxon>Lachnospirales</taxon>
        <taxon>Lachnospiraceae</taxon>
        <taxon>Enterocloster</taxon>
    </lineage>
</organism>
<sequence>MYAFVAFLSAEAGGERLGASLFKKAQSAAAKEKMYEDKGFKLYFGKTHRGWDPSGIYGNRRRSHALR</sequence>
<dbReference type="Proteomes" id="UP001600894">
    <property type="component" value="Unassembled WGS sequence"/>
</dbReference>
<proteinExistence type="predicted"/>
<evidence type="ECO:0000313" key="1">
    <source>
        <dbReference type="EMBL" id="GAA6270351.1"/>
    </source>
</evidence>
<keyword evidence="2" id="KW-1185">Reference proteome</keyword>